<keyword evidence="1" id="KW-0732">Signal</keyword>
<feature type="signal peptide" evidence="1">
    <location>
        <begin position="1"/>
        <end position="26"/>
    </location>
</feature>
<reference evidence="2 3" key="1">
    <citation type="submission" date="2022-10" db="EMBL/GenBank/DDBJ databases">
        <title>The complete genomes of actinobacterial strains from the NBC collection.</title>
        <authorList>
            <person name="Joergensen T.S."/>
            <person name="Alvarez Arevalo M."/>
            <person name="Sterndorff E.B."/>
            <person name="Faurdal D."/>
            <person name="Vuksanovic O."/>
            <person name="Mourched A.-S."/>
            <person name="Charusanti P."/>
            <person name="Shaw S."/>
            <person name="Blin K."/>
            <person name="Weber T."/>
        </authorList>
    </citation>
    <scope>NUCLEOTIDE SEQUENCE [LARGE SCALE GENOMIC DNA]</scope>
    <source>
        <strain evidence="2 3">NBC_00017</strain>
    </source>
</reference>
<dbReference type="EMBL" id="CP108341">
    <property type="protein sequence ID" value="WTW31510.1"/>
    <property type="molecule type" value="Genomic_DNA"/>
</dbReference>
<dbReference type="Proteomes" id="UP001621512">
    <property type="component" value="Chromosome"/>
</dbReference>
<name>A0ABZ1MWL6_STREF</name>
<proteinExistence type="predicted"/>
<dbReference type="RefSeq" id="WP_359890131.1">
    <property type="nucleotide sequence ID" value="NZ_CP108341.1"/>
</dbReference>
<evidence type="ECO:0008006" key="4">
    <source>
        <dbReference type="Google" id="ProtNLM"/>
    </source>
</evidence>
<evidence type="ECO:0000313" key="3">
    <source>
        <dbReference type="Proteomes" id="UP001621512"/>
    </source>
</evidence>
<sequence length="128" mass="13942">MRKSRLITAILTASATVLLFPTPSSAGTNSGWVYTSDYDPGGVGAFGHDGDWIKVCDEQADGYNVRIHLFKMSTLVDMATLKTNDGKGDCESKSFASVVPEDIRVGIRVSLTKNGNEKFHGRKWDLIS</sequence>
<evidence type="ECO:0000313" key="2">
    <source>
        <dbReference type="EMBL" id="WTW31510.1"/>
    </source>
</evidence>
<keyword evidence="3" id="KW-1185">Reference proteome</keyword>
<organism evidence="2 3">
    <name type="scientific">Streptomyces purpurascens</name>
    <dbReference type="NCBI Taxonomy" id="1924"/>
    <lineage>
        <taxon>Bacteria</taxon>
        <taxon>Bacillati</taxon>
        <taxon>Actinomycetota</taxon>
        <taxon>Actinomycetes</taxon>
        <taxon>Kitasatosporales</taxon>
        <taxon>Streptomycetaceae</taxon>
        <taxon>Streptomyces</taxon>
    </lineage>
</organism>
<accession>A0ABZ1MWL6</accession>
<evidence type="ECO:0000256" key="1">
    <source>
        <dbReference type="SAM" id="SignalP"/>
    </source>
</evidence>
<protein>
    <recommendedName>
        <fullName evidence="4">Secreted protein</fullName>
    </recommendedName>
</protein>
<feature type="chain" id="PRO_5047235771" description="Secreted protein" evidence="1">
    <location>
        <begin position="27"/>
        <end position="128"/>
    </location>
</feature>
<gene>
    <name evidence="2" type="ORF">OHU35_37940</name>
</gene>